<proteinExistence type="predicted"/>
<evidence type="ECO:0000313" key="2">
    <source>
        <dbReference type="Proteomes" id="UP000789920"/>
    </source>
</evidence>
<reference evidence="1" key="1">
    <citation type="submission" date="2021-06" db="EMBL/GenBank/DDBJ databases">
        <authorList>
            <person name="Kallberg Y."/>
            <person name="Tangrot J."/>
            <person name="Rosling A."/>
        </authorList>
    </citation>
    <scope>NUCLEOTIDE SEQUENCE</scope>
    <source>
        <strain evidence="1">MA461A</strain>
    </source>
</reference>
<name>A0ACA9SQX6_9GLOM</name>
<feature type="non-terminal residue" evidence="1">
    <location>
        <position position="140"/>
    </location>
</feature>
<sequence>IKQGKKTEQSIYVLLGPPGIGKSYISEKLALALERPLINIDLGGRKETGILEGTGTSVKGAYPGRICAGISINKNRGAVILLDEFEKVKDDGLKMMLGYRVDCSDCIILCTANYVDQVPDFVKNRAEMVNIELATYQQRV</sequence>
<evidence type="ECO:0000313" key="1">
    <source>
        <dbReference type="EMBL" id="CAG8846623.1"/>
    </source>
</evidence>
<keyword evidence="2" id="KW-1185">Reference proteome</keyword>
<protein>
    <submittedName>
        <fullName evidence="1">34477_t:CDS:1</fullName>
    </submittedName>
</protein>
<dbReference type="Proteomes" id="UP000789920">
    <property type="component" value="Unassembled WGS sequence"/>
</dbReference>
<feature type="non-terminal residue" evidence="1">
    <location>
        <position position="1"/>
    </location>
</feature>
<organism evidence="1 2">
    <name type="scientific">Racocetra persica</name>
    <dbReference type="NCBI Taxonomy" id="160502"/>
    <lineage>
        <taxon>Eukaryota</taxon>
        <taxon>Fungi</taxon>
        <taxon>Fungi incertae sedis</taxon>
        <taxon>Mucoromycota</taxon>
        <taxon>Glomeromycotina</taxon>
        <taxon>Glomeromycetes</taxon>
        <taxon>Diversisporales</taxon>
        <taxon>Gigasporaceae</taxon>
        <taxon>Racocetra</taxon>
    </lineage>
</organism>
<gene>
    <name evidence="1" type="ORF">RPERSI_LOCUS34236</name>
</gene>
<accession>A0ACA9SQX6</accession>
<comment type="caution">
    <text evidence="1">The sequence shown here is derived from an EMBL/GenBank/DDBJ whole genome shotgun (WGS) entry which is preliminary data.</text>
</comment>
<dbReference type="EMBL" id="CAJVQC010152134">
    <property type="protein sequence ID" value="CAG8846623.1"/>
    <property type="molecule type" value="Genomic_DNA"/>
</dbReference>